<reference evidence="1 2" key="1">
    <citation type="journal article" date="2011" name="J. Bacteriol.">
        <title>Complete genome sequence of Melissococcus plutonius ATCC 35311.</title>
        <authorList>
            <person name="Okumura K."/>
            <person name="Arai R."/>
            <person name="Okura M."/>
            <person name="Kirikae T."/>
            <person name="Takamatsu D."/>
            <person name="Osaki M."/>
            <person name="Miyoshi-Akiyama T."/>
        </authorList>
    </citation>
    <scope>NUCLEOTIDE SEQUENCE [LARGE SCALE GENOMIC DNA]</scope>
    <source>
        <strain evidence="2">ATCC 35311 / CIP 104052 / LMG 20360 / NCIMB 702443</strain>
    </source>
</reference>
<dbReference type="EMBL" id="AP012200">
    <property type="protein sequence ID" value="BAK21858.1"/>
    <property type="molecule type" value="Genomic_DNA"/>
</dbReference>
<protein>
    <recommendedName>
        <fullName evidence="3">LSM domain-containing protein</fullName>
    </recommendedName>
</protein>
<dbReference type="RefSeq" id="WP_013774294.1">
    <property type="nucleotide sequence ID" value="NC_015516.1"/>
</dbReference>
<dbReference type="STRING" id="940190.MPTP_1429"/>
<dbReference type="HOGENOM" id="CLU_2826107_0_0_9"/>
<proteinExistence type="predicted"/>
<evidence type="ECO:0000313" key="2">
    <source>
        <dbReference type="Proteomes" id="UP000008456"/>
    </source>
</evidence>
<evidence type="ECO:0008006" key="3">
    <source>
        <dbReference type="Google" id="ProtNLM"/>
    </source>
</evidence>
<accession>F3YBI0</accession>
<evidence type="ECO:0000313" key="1">
    <source>
        <dbReference type="EMBL" id="BAK21858.1"/>
    </source>
</evidence>
<dbReference type="KEGG" id="mps:MPTP_1429"/>
<gene>
    <name evidence="1" type="ordered locus">MPTP_1429</name>
</gene>
<sequence>MGVKITVTLKNGGYVTGIICDTKEANLWIENYVKKEKYWITVGEFPRGTMIPVNNILLINFTEENE</sequence>
<dbReference type="Proteomes" id="UP000008456">
    <property type="component" value="Chromosome"/>
</dbReference>
<name>F3YBI0_MELPT</name>
<dbReference type="AlphaFoldDB" id="F3YBI0"/>
<keyword evidence="2" id="KW-1185">Reference proteome</keyword>
<reference key="2">
    <citation type="submission" date="2011-04" db="EMBL/GenBank/DDBJ databases">
        <title>Whole genome sequence of Melissococcus plutonius ATCC 35311.</title>
        <authorList>
            <person name="Okumura K."/>
            <person name="Arai R."/>
            <person name="Osaki M."/>
            <person name="Okura M."/>
            <person name="Kirikae T."/>
            <person name="Takamatsu D."/>
            <person name="Akiyama T."/>
        </authorList>
    </citation>
    <scope>NUCLEOTIDE SEQUENCE</scope>
    <source>
        <strain>ATCC 35311</strain>
    </source>
</reference>
<organism evidence="1 2">
    <name type="scientific">Melissococcus plutonius (strain ATCC 35311 / DSM 29964 / CIP 104052 / LMG 20360 / NCIMB 702443)</name>
    <dbReference type="NCBI Taxonomy" id="940190"/>
    <lineage>
        <taxon>Bacteria</taxon>
        <taxon>Bacillati</taxon>
        <taxon>Bacillota</taxon>
        <taxon>Bacilli</taxon>
        <taxon>Lactobacillales</taxon>
        <taxon>Enterococcaceae</taxon>
        <taxon>Melissococcus</taxon>
    </lineage>
</organism>